<feature type="domain" description="Type II secretion system protein GspF" evidence="13">
    <location>
        <begin position="69"/>
        <end position="191"/>
    </location>
</feature>
<evidence type="ECO:0000256" key="2">
    <source>
        <dbReference type="ARBA" id="ARBA00004429"/>
    </source>
</evidence>
<accession>A0A0T9TYX8</accession>
<keyword evidence="5" id="KW-1003">Cell membrane</keyword>
<keyword evidence="8 12" id="KW-1133">Transmembrane helix</keyword>
<evidence type="ECO:0000256" key="3">
    <source>
        <dbReference type="ARBA" id="ARBA00005745"/>
    </source>
</evidence>
<evidence type="ECO:0000256" key="12">
    <source>
        <dbReference type="SAM" id="Phobius"/>
    </source>
</evidence>
<dbReference type="AlphaFoldDB" id="A0A0T9TYX8"/>
<dbReference type="Gene3D" id="1.20.81.30">
    <property type="entry name" value="Type II secretion system (T2SS), domain F"/>
    <property type="match status" value="2"/>
</dbReference>
<dbReference type="PANTHER" id="PTHR30012">
    <property type="entry name" value="GENERAL SECRETION PATHWAY PROTEIN"/>
    <property type="match status" value="1"/>
</dbReference>
<dbReference type="PROSITE" id="PS00874">
    <property type="entry name" value="T2SP_F"/>
    <property type="match status" value="1"/>
</dbReference>
<evidence type="ECO:0000256" key="1">
    <source>
        <dbReference type="ARBA" id="ARBA00002684"/>
    </source>
</evidence>
<evidence type="ECO:0000256" key="9">
    <source>
        <dbReference type="ARBA" id="ARBA00023136"/>
    </source>
</evidence>
<feature type="domain" description="Type II secretion system protein GspF" evidence="13">
    <location>
        <begin position="272"/>
        <end position="391"/>
    </location>
</feature>
<gene>
    <name evidence="14" type="primary">hofF</name>
    <name evidence="14" type="ORF">ERS008460_01813</name>
</gene>
<keyword evidence="7 11" id="KW-0812">Transmembrane</keyword>
<dbReference type="EMBL" id="CQEM01000007">
    <property type="protein sequence ID" value="CNL08214.1"/>
    <property type="molecule type" value="Genomic_DNA"/>
</dbReference>
<comment type="similarity">
    <text evidence="3 11">Belongs to the GSP F family.</text>
</comment>
<dbReference type="Pfam" id="PF00482">
    <property type="entry name" value="T2SSF"/>
    <property type="match status" value="2"/>
</dbReference>
<comment type="function">
    <text evidence="1">Component of the type II secretion system inner membrane complex required for the energy-dependent secretion of extracellular factors such as proteases and toxins from the periplasm.</text>
</comment>
<evidence type="ECO:0000256" key="11">
    <source>
        <dbReference type="RuleBase" id="RU003923"/>
    </source>
</evidence>
<evidence type="ECO:0000313" key="14">
    <source>
        <dbReference type="EMBL" id="CNL08214.1"/>
    </source>
</evidence>
<dbReference type="Proteomes" id="UP000040088">
    <property type="component" value="Unassembled WGS sequence"/>
</dbReference>
<evidence type="ECO:0000256" key="6">
    <source>
        <dbReference type="ARBA" id="ARBA00022519"/>
    </source>
</evidence>
<feature type="transmembrane region" description="Helical" evidence="12">
    <location>
        <begin position="375"/>
        <end position="395"/>
    </location>
</feature>
<evidence type="ECO:0000313" key="15">
    <source>
        <dbReference type="Proteomes" id="UP000040088"/>
    </source>
</evidence>
<sequence length="402" mass="45237">MTLFRYVAIGNNGVKIKGNIEAENIQAARHLLYQRKINLLSLKTRHVSHKSRVIRYLKTVNNSDLVLVTRQMSILVNSGIPLDETLNIIERQSKKKHVNAVIHNVRKKVVEGYSLSDSLSYFPRVFNSLYRSMIAAGELSGHLGIVLSQLAEHIEQTQRLQKKIVQALIYPAILIFISVGVIIILLSVVIPNIIESFSFDNQVLPLSTRVIMTVSFFLKNNILLISIITLILLVGLLRILKIKLVRAFFERNYLKVPVLGKAILRVNISRYLKTLTILTSNGIGLIPAMKISNEVLTNYHIKKQLVNSTRLVSEGDTLSSSLASSKVFSPMTLHIISSGERSGKLDFMLEKVTIIQEEELVNQVNIFITLLEPMIMMFMAALIFLIVLAVFEPILQISSLTI</sequence>
<evidence type="ECO:0000256" key="4">
    <source>
        <dbReference type="ARBA" id="ARBA00022448"/>
    </source>
</evidence>
<dbReference type="FunFam" id="1.20.81.30:FF:000001">
    <property type="entry name" value="Type II secretion system protein F"/>
    <property type="match status" value="1"/>
</dbReference>
<dbReference type="PRINTS" id="PR00812">
    <property type="entry name" value="BCTERIALGSPF"/>
</dbReference>
<comment type="subcellular location">
    <subcellularLocation>
        <location evidence="2 11">Cell inner membrane</location>
        <topology evidence="2 11">Multi-pass membrane protein</topology>
    </subcellularLocation>
</comment>
<organism evidence="14 15">
    <name type="scientific">Yersinia aleksiciae</name>
    <dbReference type="NCBI Taxonomy" id="263819"/>
    <lineage>
        <taxon>Bacteria</taxon>
        <taxon>Pseudomonadati</taxon>
        <taxon>Pseudomonadota</taxon>
        <taxon>Gammaproteobacteria</taxon>
        <taxon>Enterobacterales</taxon>
        <taxon>Yersiniaceae</taxon>
        <taxon>Yersinia</taxon>
    </lineage>
</organism>
<evidence type="ECO:0000256" key="7">
    <source>
        <dbReference type="ARBA" id="ARBA00022692"/>
    </source>
</evidence>
<name>A0A0T9TYX8_YERAE</name>
<feature type="transmembrane region" description="Helical" evidence="12">
    <location>
        <begin position="210"/>
        <end position="237"/>
    </location>
</feature>
<dbReference type="GO" id="GO:0015628">
    <property type="term" value="P:protein secretion by the type II secretion system"/>
    <property type="evidence" value="ECO:0007669"/>
    <property type="project" value="TreeGrafter"/>
</dbReference>
<reference evidence="15" key="1">
    <citation type="submission" date="2015-03" db="EMBL/GenBank/DDBJ databases">
        <authorList>
            <consortium name="Pathogen Informatics"/>
        </authorList>
    </citation>
    <scope>NUCLEOTIDE SEQUENCE [LARGE SCALE GENOMIC DNA]</scope>
    <source>
        <strain evidence="15">IP27925</strain>
    </source>
</reference>
<feature type="transmembrane region" description="Helical" evidence="12">
    <location>
        <begin position="168"/>
        <end position="190"/>
    </location>
</feature>
<dbReference type="InterPro" id="IPR018076">
    <property type="entry name" value="T2SS_GspF_dom"/>
</dbReference>
<evidence type="ECO:0000259" key="13">
    <source>
        <dbReference type="Pfam" id="PF00482"/>
    </source>
</evidence>
<evidence type="ECO:0000256" key="8">
    <source>
        <dbReference type="ARBA" id="ARBA00022989"/>
    </source>
</evidence>
<proteinExistence type="inferred from homology"/>
<dbReference type="PANTHER" id="PTHR30012:SF0">
    <property type="entry name" value="TYPE II SECRETION SYSTEM PROTEIN F-RELATED"/>
    <property type="match status" value="1"/>
</dbReference>
<dbReference type="GO" id="GO:0005886">
    <property type="term" value="C:plasma membrane"/>
    <property type="evidence" value="ECO:0007669"/>
    <property type="project" value="UniProtKB-SubCell"/>
</dbReference>
<dbReference type="InterPro" id="IPR042094">
    <property type="entry name" value="T2SS_GspF_sf"/>
</dbReference>
<protein>
    <recommendedName>
        <fullName evidence="10">General secretion pathway protein F</fullName>
    </recommendedName>
</protein>
<evidence type="ECO:0000256" key="5">
    <source>
        <dbReference type="ARBA" id="ARBA00022475"/>
    </source>
</evidence>
<evidence type="ECO:0000256" key="10">
    <source>
        <dbReference type="ARBA" id="ARBA00030750"/>
    </source>
</evidence>
<dbReference type="InterPro" id="IPR003004">
    <property type="entry name" value="GspF/PilC"/>
</dbReference>
<keyword evidence="6" id="KW-0997">Cell inner membrane</keyword>
<keyword evidence="9 12" id="KW-0472">Membrane</keyword>
<keyword evidence="4 11" id="KW-0813">Transport</keyword>
<dbReference type="InterPro" id="IPR001992">
    <property type="entry name" value="T2SS_GspF/T4SS_PilC_CS"/>
</dbReference>
<dbReference type="RefSeq" id="WP_050125867.1">
    <property type="nucleotide sequence ID" value="NZ_CQEM01000007.1"/>
</dbReference>